<protein>
    <submittedName>
        <fullName evidence="1">Uncharacterized protein</fullName>
    </submittedName>
</protein>
<keyword evidence="2" id="KW-1185">Reference proteome</keyword>
<evidence type="ECO:0000313" key="2">
    <source>
        <dbReference type="Proteomes" id="UP000828941"/>
    </source>
</evidence>
<reference evidence="1 2" key="1">
    <citation type="journal article" date="2022" name="DNA Res.">
        <title>Chromosomal-level genome assembly of the orchid tree Bauhinia variegata (Leguminosae; Cercidoideae) supports the allotetraploid origin hypothesis of Bauhinia.</title>
        <authorList>
            <person name="Zhong Y."/>
            <person name="Chen Y."/>
            <person name="Zheng D."/>
            <person name="Pang J."/>
            <person name="Liu Y."/>
            <person name="Luo S."/>
            <person name="Meng S."/>
            <person name="Qian L."/>
            <person name="Wei D."/>
            <person name="Dai S."/>
            <person name="Zhou R."/>
        </authorList>
    </citation>
    <scope>NUCLEOTIDE SEQUENCE [LARGE SCALE GENOMIC DNA]</scope>
    <source>
        <strain evidence="1">BV-YZ2020</strain>
    </source>
</reference>
<dbReference type="EMBL" id="CM039439">
    <property type="protein sequence ID" value="KAI4298023.1"/>
    <property type="molecule type" value="Genomic_DNA"/>
</dbReference>
<gene>
    <name evidence="1" type="ORF">L6164_037875</name>
</gene>
<evidence type="ECO:0000313" key="1">
    <source>
        <dbReference type="EMBL" id="KAI4298023.1"/>
    </source>
</evidence>
<accession>A0ACB9KLC2</accession>
<proteinExistence type="predicted"/>
<organism evidence="1 2">
    <name type="scientific">Bauhinia variegata</name>
    <name type="common">Purple orchid tree</name>
    <name type="synonym">Phanera variegata</name>
    <dbReference type="NCBI Taxonomy" id="167791"/>
    <lineage>
        <taxon>Eukaryota</taxon>
        <taxon>Viridiplantae</taxon>
        <taxon>Streptophyta</taxon>
        <taxon>Embryophyta</taxon>
        <taxon>Tracheophyta</taxon>
        <taxon>Spermatophyta</taxon>
        <taxon>Magnoliopsida</taxon>
        <taxon>eudicotyledons</taxon>
        <taxon>Gunneridae</taxon>
        <taxon>Pentapetalae</taxon>
        <taxon>rosids</taxon>
        <taxon>fabids</taxon>
        <taxon>Fabales</taxon>
        <taxon>Fabaceae</taxon>
        <taxon>Cercidoideae</taxon>
        <taxon>Cercideae</taxon>
        <taxon>Bauhiniinae</taxon>
        <taxon>Bauhinia</taxon>
    </lineage>
</organism>
<sequence length="377" mass="42859">MGRLINLSSVLYLMRSQHGTERYCFDENNSLFSQIDVASFDREVVGNDPVPEFSEIPPSLGRLGQRFTPVTGRVFSLLAGHPFFVDWVKSPETIIWWAAGQPLGYLSSWSLFALNHHLMVWYCADKVYPGSLFTDYAVLGDDIVIADKLVAEEYLDQLARFGIPVSKQKTLVSDSGAAEFAKRFWIRGRTVDLSPVSLTCCLNTHHPYGLLGLHNTYPIRRFSTLLRIGDFTKRSIGSAPRRQDPKVSRILKMVQRSSLPTELWLGRGRPLNPYLRGILIDFMRDRLRPKELSVLPDEVIVTESAQVLAEYTSLRSWLKQWLGYVKWYHLVASSPTVTLQELMEAPVVNRKWQIESTDPELVRLGLEGLRSGSLSRT</sequence>
<comment type="caution">
    <text evidence="1">The sequence shown here is derived from an EMBL/GenBank/DDBJ whole genome shotgun (WGS) entry which is preliminary data.</text>
</comment>
<dbReference type="Proteomes" id="UP000828941">
    <property type="component" value="Chromosome 14"/>
</dbReference>
<name>A0ACB9KLC2_BAUVA</name>